<feature type="region of interest" description="Disordered" evidence="1">
    <location>
        <begin position="96"/>
        <end position="175"/>
    </location>
</feature>
<feature type="compositionally biased region" description="Polar residues" evidence="1">
    <location>
        <begin position="117"/>
        <end position="129"/>
    </location>
</feature>
<evidence type="ECO:0000256" key="1">
    <source>
        <dbReference type="SAM" id="MobiDB-lite"/>
    </source>
</evidence>
<organism evidence="2 3">
    <name type="scientific">Lentinus brumalis</name>
    <dbReference type="NCBI Taxonomy" id="2498619"/>
    <lineage>
        <taxon>Eukaryota</taxon>
        <taxon>Fungi</taxon>
        <taxon>Dikarya</taxon>
        <taxon>Basidiomycota</taxon>
        <taxon>Agaricomycotina</taxon>
        <taxon>Agaricomycetes</taxon>
        <taxon>Polyporales</taxon>
        <taxon>Polyporaceae</taxon>
        <taxon>Lentinus</taxon>
    </lineage>
</organism>
<feature type="compositionally biased region" description="Polar residues" evidence="1">
    <location>
        <begin position="137"/>
        <end position="146"/>
    </location>
</feature>
<dbReference type="EMBL" id="KZ857410">
    <property type="protein sequence ID" value="RDX48649.1"/>
    <property type="molecule type" value="Genomic_DNA"/>
</dbReference>
<keyword evidence="3" id="KW-1185">Reference proteome</keyword>
<dbReference type="Proteomes" id="UP000256964">
    <property type="component" value="Unassembled WGS sequence"/>
</dbReference>
<feature type="compositionally biased region" description="Low complexity" evidence="1">
    <location>
        <begin position="96"/>
        <end position="116"/>
    </location>
</feature>
<protein>
    <submittedName>
        <fullName evidence="2">Uncharacterized protein</fullName>
    </submittedName>
</protein>
<sequence>MSDTDRVGRHCAAHTDMSTEQLAMHTSSSVRCPLVRQDKDKPENDIASILILSLAYEASSHRRSPGATAYRYLYSVAFVSSSLCEVQTTLSIRGASSDATAIPSASASASASGSASPRTHSTPRTNTSSHSRRPRTVISTYNSMPTEPSACNLKASSTLTPKRALSDPRPSTLEA</sequence>
<reference evidence="2 3" key="1">
    <citation type="journal article" date="2018" name="Biotechnol. Biofuels">
        <title>Integrative visual omics of the white-rot fungus Polyporus brumalis exposes the biotechnological potential of its oxidative enzymes for delignifying raw plant biomass.</title>
        <authorList>
            <person name="Miyauchi S."/>
            <person name="Rancon A."/>
            <person name="Drula E."/>
            <person name="Hage H."/>
            <person name="Chaduli D."/>
            <person name="Favel A."/>
            <person name="Grisel S."/>
            <person name="Henrissat B."/>
            <person name="Herpoel-Gimbert I."/>
            <person name="Ruiz-Duenas F.J."/>
            <person name="Chevret D."/>
            <person name="Hainaut M."/>
            <person name="Lin J."/>
            <person name="Wang M."/>
            <person name="Pangilinan J."/>
            <person name="Lipzen A."/>
            <person name="Lesage-Meessen L."/>
            <person name="Navarro D."/>
            <person name="Riley R."/>
            <person name="Grigoriev I.V."/>
            <person name="Zhou S."/>
            <person name="Raouche S."/>
            <person name="Rosso M.N."/>
        </authorList>
    </citation>
    <scope>NUCLEOTIDE SEQUENCE [LARGE SCALE GENOMIC DNA]</scope>
    <source>
        <strain evidence="2 3">BRFM 1820</strain>
    </source>
</reference>
<dbReference type="AlphaFoldDB" id="A0A371D800"/>
<accession>A0A371D800</accession>
<evidence type="ECO:0000313" key="3">
    <source>
        <dbReference type="Proteomes" id="UP000256964"/>
    </source>
</evidence>
<gene>
    <name evidence="2" type="ORF">OH76DRAFT_645152</name>
</gene>
<proteinExistence type="predicted"/>
<evidence type="ECO:0000313" key="2">
    <source>
        <dbReference type="EMBL" id="RDX48649.1"/>
    </source>
</evidence>
<name>A0A371D800_9APHY</name>